<organism evidence="1 2">
    <name type="scientific">Pyrolobus fumarii (strain DSM 11204 / 1A)</name>
    <dbReference type="NCBI Taxonomy" id="694429"/>
    <lineage>
        <taxon>Archaea</taxon>
        <taxon>Thermoproteota</taxon>
        <taxon>Thermoprotei</taxon>
        <taxon>Desulfurococcales</taxon>
        <taxon>Pyrodictiaceae</taxon>
        <taxon>Pyrolobus</taxon>
    </lineage>
</organism>
<dbReference type="InParanoid" id="G0EDY5"/>
<gene>
    <name evidence="1" type="ordered locus">Pyrfu_0029</name>
</gene>
<dbReference type="Proteomes" id="UP000001037">
    <property type="component" value="Chromosome"/>
</dbReference>
<name>G0EDY5_PYRF1</name>
<protein>
    <recommendedName>
        <fullName evidence="3">SirA-like domain-containing protein</fullName>
    </recommendedName>
</protein>
<dbReference type="AlphaFoldDB" id="G0EDY5"/>
<evidence type="ECO:0000313" key="1">
    <source>
        <dbReference type="EMBL" id="AEM37901.1"/>
    </source>
</evidence>
<proteinExistence type="predicted"/>
<sequence>MTIKKLDFTGLYSVCGDPSSHLTEALASMAPGDKLEVAYRENDSSVKEALKLIEESGIAKIESVSCEKGVCKAILVRSG</sequence>
<accession>G0EDY5</accession>
<dbReference type="EMBL" id="CP002838">
    <property type="protein sequence ID" value="AEM37901.1"/>
    <property type="molecule type" value="Genomic_DNA"/>
</dbReference>
<dbReference type="HOGENOM" id="CLU_2597880_0_0_2"/>
<dbReference type="RefSeq" id="WP_014025578.1">
    <property type="nucleotide sequence ID" value="NC_015931.1"/>
</dbReference>
<dbReference type="STRING" id="694429.Pyrfu_0029"/>
<reference evidence="1 2" key="1">
    <citation type="journal article" date="2011" name="Stand. Genomic Sci.">
        <title>Complete genome sequence of the hyperthermophilic chemolithoautotroph Pyrolobus fumarii type strain (1A).</title>
        <authorList>
            <person name="Anderson I."/>
            <person name="Goker M."/>
            <person name="Nolan M."/>
            <person name="Lucas S."/>
            <person name="Hammon N."/>
            <person name="Deshpande S."/>
            <person name="Cheng J.F."/>
            <person name="Tapia R."/>
            <person name="Han C."/>
            <person name="Goodwin L."/>
            <person name="Pitluck S."/>
            <person name="Huntemann M."/>
            <person name="Liolios K."/>
            <person name="Ivanova N."/>
            <person name="Pagani I."/>
            <person name="Mavromatis K."/>
            <person name="Ovchinikova G."/>
            <person name="Pati A."/>
            <person name="Chen A."/>
            <person name="Palaniappan K."/>
            <person name="Land M."/>
            <person name="Hauser L."/>
            <person name="Brambilla E.M."/>
            <person name="Huber H."/>
            <person name="Yasawong M."/>
            <person name="Rohde M."/>
            <person name="Spring S."/>
            <person name="Abt B."/>
            <person name="Sikorski J."/>
            <person name="Wirth R."/>
            <person name="Detter J.C."/>
            <person name="Woyke T."/>
            <person name="Bristow J."/>
            <person name="Eisen J.A."/>
            <person name="Markowitz V."/>
            <person name="Hugenholtz P."/>
            <person name="Kyrpides N.C."/>
            <person name="Klenk H.P."/>
            <person name="Lapidus A."/>
        </authorList>
    </citation>
    <scope>NUCLEOTIDE SEQUENCE [LARGE SCALE GENOMIC DNA]</scope>
    <source>
        <strain evidence="2">DSM 11204 / 1A</strain>
    </source>
</reference>
<dbReference type="eggNOG" id="arCOG02062">
    <property type="taxonomic scope" value="Archaea"/>
</dbReference>
<evidence type="ECO:0008006" key="3">
    <source>
        <dbReference type="Google" id="ProtNLM"/>
    </source>
</evidence>
<evidence type="ECO:0000313" key="2">
    <source>
        <dbReference type="Proteomes" id="UP000001037"/>
    </source>
</evidence>
<keyword evidence="2" id="KW-1185">Reference proteome</keyword>
<dbReference type="GeneID" id="11139654"/>
<dbReference type="KEGG" id="pfm:Pyrfu_0029"/>